<gene>
    <name evidence="2" type="ORF">AABB24_036360</name>
</gene>
<dbReference type="Proteomes" id="UP001627284">
    <property type="component" value="Unassembled WGS sequence"/>
</dbReference>
<dbReference type="AlphaFoldDB" id="A0ABD2RBK2"/>
<evidence type="ECO:0000313" key="3">
    <source>
        <dbReference type="Proteomes" id="UP001627284"/>
    </source>
</evidence>
<name>A0ABD2RBK2_9SOLN</name>
<keyword evidence="1" id="KW-1133">Transmembrane helix</keyword>
<evidence type="ECO:0000256" key="1">
    <source>
        <dbReference type="SAM" id="Phobius"/>
    </source>
</evidence>
<comment type="caution">
    <text evidence="2">The sequence shown here is derived from an EMBL/GenBank/DDBJ whole genome shotgun (WGS) entry which is preliminary data.</text>
</comment>
<keyword evidence="3" id="KW-1185">Reference proteome</keyword>
<feature type="transmembrane region" description="Helical" evidence="1">
    <location>
        <begin position="31"/>
        <end position="50"/>
    </location>
</feature>
<evidence type="ECO:0000313" key="2">
    <source>
        <dbReference type="EMBL" id="KAL3329221.1"/>
    </source>
</evidence>
<organism evidence="2 3">
    <name type="scientific">Solanum stoloniferum</name>
    <dbReference type="NCBI Taxonomy" id="62892"/>
    <lineage>
        <taxon>Eukaryota</taxon>
        <taxon>Viridiplantae</taxon>
        <taxon>Streptophyta</taxon>
        <taxon>Embryophyta</taxon>
        <taxon>Tracheophyta</taxon>
        <taxon>Spermatophyta</taxon>
        <taxon>Magnoliopsida</taxon>
        <taxon>eudicotyledons</taxon>
        <taxon>Gunneridae</taxon>
        <taxon>Pentapetalae</taxon>
        <taxon>asterids</taxon>
        <taxon>lamiids</taxon>
        <taxon>Solanales</taxon>
        <taxon>Solanaceae</taxon>
        <taxon>Solanoideae</taxon>
        <taxon>Solaneae</taxon>
        <taxon>Solanum</taxon>
    </lineage>
</organism>
<accession>A0ABD2RBK2</accession>
<reference evidence="2 3" key="1">
    <citation type="submission" date="2024-05" db="EMBL/GenBank/DDBJ databases">
        <title>De novo assembly of an allotetraploid wild potato.</title>
        <authorList>
            <person name="Hosaka A.J."/>
        </authorList>
    </citation>
    <scope>NUCLEOTIDE SEQUENCE [LARGE SCALE GENOMIC DNA]</scope>
    <source>
        <tissue evidence="2">Young leaves</tissue>
    </source>
</reference>
<feature type="transmembrane region" description="Helical" evidence="1">
    <location>
        <begin position="71"/>
        <end position="89"/>
    </location>
</feature>
<keyword evidence="1" id="KW-0472">Membrane</keyword>
<protein>
    <submittedName>
        <fullName evidence="2">Uncharacterized protein</fullName>
    </submittedName>
</protein>
<keyword evidence="1" id="KW-0812">Transmembrane</keyword>
<proteinExistence type="predicted"/>
<dbReference type="EMBL" id="JBJKTR010000021">
    <property type="protein sequence ID" value="KAL3329221.1"/>
    <property type="molecule type" value="Genomic_DNA"/>
</dbReference>
<sequence length="100" mass="11180">SLLFVPSPLSPSLPLLSISSPMMSPPWTDPALWFLLLWIINVMLMCFLVANKSSNKSKYLVICSSSFLPSNFIVLYQLCSLFFVCRILSKGGKPLHLVVM</sequence>
<feature type="non-terminal residue" evidence="2">
    <location>
        <position position="1"/>
    </location>
</feature>